<reference evidence="4 5" key="1">
    <citation type="submission" date="2016-11" db="EMBL/GenBank/DDBJ databases">
        <authorList>
            <person name="Jaros S."/>
            <person name="Januszkiewicz K."/>
            <person name="Wedrychowicz H."/>
        </authorList>
    </citation>
    <scope>NUCLEOTIDE SEQUENCE [LARGE SCALE GENOMIC DNA]</scope>
    <source>
        <strain evidence="4 5">DSM 27406</strain>
    </source>
</reference>
<evidence type="ECO:0000256" key="2">
    <source>
        <dbReference type="ARBA" id="ARBA00023136"/>
    </source>
</evidence>
<name>A0A1M7CSC2_9BACT</name>
<evidence type="ECO:0000313" key="4">
    <source>
        <dbReference type="EMBL" id="SHL70105.1"/>
    </source>
</evidence>
<accession>A0A1M7CSC2</accession>
<evidence type="ECO:0000256" key="1">
    <source>
        <dbReference type="ARBA" id="ARBA00004442"/>
    </source>
</evidence>
<dbReference type="Proteomes" id="UP000184420">
    <property type="component" value="Unassembled WGS sequence"/>
</dbReference>
<evidence type="ECO:0000313" key="5">
    <source>
        <dbReference type="Proteomes" id="UP000184420"/>
    </source>
</evidence>
<protein>
    <submittedName>
        <fullName evidence="4">TonB dependent receptor</fullName>
    </submittedName>
</protein>
<dbReference type="GO" id="GO:0009279">
    <property type="term" value="C:cell outer membrane"/>
    <property type="evidence" value="ECO:0007669"/>
    <property type="project" value="UniProtKB-SubCell"/>
</dbReference>
<gene>
    <name evidence="4" type="ORF">SAMN05444266_104456</name>
</gene>
<keyword evidence="4" id="KW-0675">Receptor</keyword>
<dbReference type="Gene3D" id="2.40.170.20">
    <property type="entry name" value="TonB-dependent receptor, beta-barrel domain"/>
    <property type="match status" value="1"/>
</dbReference>
<keyword evidence="3" id="KW-0998">Cell outer membrane</keyword>
<dbReference type="STRING" id="1419482.SAMN05444266_104456"/>
<dbReference type="RefSeq" id="WP_073081188.1">
    <property type="nucleotide sequence ID" value="NZ_FRBL01000004.1"/>
</dbReference>
<dbReference type="AlphaFoldDB" id="A0A1M7CSC2"/>
<organism evidence="4 5">
    <name type="scientific">Chitinophaga jiangningensis</name>
    <dbReference type="NCBI Taxonomy" id="1419482"/>
    <lineage>
        <taxon>Bacteria</taxon>
        <taxon>Pseudomonadati</taxon>
        <taxon>Bacteroidota</taxon>
        <taxon>Chitinophagia</taxon>
        <taxon>Chitinophagales</taxon>
        <taxon>Chitinophagaceae</taxon>
        <taxon>Chitinophaga</taxon>
    </lineage>
</organism>
<dbReference type="SUPFAM" id="SSF56935">
    <property type="entry name" value="Porins"/>
    <property type="match status" value="1"/>
</dbReference>
<proteinExistence type="predicted"/>
<sequence length="553" mass="63074">MNIHHIYGKRFFFIAAFGLTGLMHQQAFAQKDSLKQETIDIISTYQPRLRDAAKLNLTASLPGVDTARPSLKYEVPSLNLNFMYQAAPLKPLALGKDSLDLLQNNFVKLGYGNLSTPYVQAGFGSGRHEQYNYGLFVNYTGSKGKDIENQDYSTLNTLAAGTYLMDKFQLNGSLAYDRNSLHYYGYDHTTPVEKSDIAQVFNQITATVSGSNLPNNDWAFSIKPKVKFIYFNDNYKRNEGAFMVNLPVRKQIFENIFLQAEGVLDLSNYKQGDNKTINNNVVAIHPAVDIIYPGFVLHAGVNPTWSNTPGVSKFYLLPDIVNETHLIRKKLILSSGWISYIEKNSYRNLTGRNPYFLGSLSDMQNTRIEEKYTGIKGTLGSHFNYNTKFASVTWYNLPLFINDTLDSKRFITLNEAEMRAFQLHAEVGYIQEEKFQARVSFDWFNYNKQETQQKPWALPAFQGNLNVTYLLGKKLHLNADLFSMSGAYYLFPDKTDFGKTDGAWDMNLGASYDITKNFGLWVNANNIFNSHYQRYYLYPSYGFNIVGGLLFKF</sequence>
<dbReference type="EMBL" id="FRBL01000004">
    <property type="protein sequence ID" value="SHL70105.1"/>
    <property type="molecule type" value="Genomic_DNA"/>
</dbReference>
<keyword evidence="5" id="KW-1185">Reference proteome</keyword>
<dbReference type="OrthoDB" id="1264254at2"/>
<dbReference type="InterPro" id="IPR036942">
    <property type="entry name" value="Beta-barrel_TonB_sf"/>
</dbReference>
<evidence type="ECO:0000256" key="3">
    <source>
        <dbReference type="ARBA" id="ARBA00023237"/>
    </source>
</evidence>
<keyword evidence="2" id="KW-0472">Membrane</keyword>
<comment type="subcellular location">
    <subcellularLocation>
        <location evidence="1">Cell outer membrane</location>
    </subcellularLocation>
</comment>